<evidence type="ECO:0000259" key="2">
    <source>
        <dbReference type="Pfam" id="PF14923"/>
    </source>
</evidence>
<name>A0AAJ7S7W4_9HYME</name>
<evidence type="ECO:0000256" key="1">
    <source>
        <dbReference type="SAM" id="MobiDB-lite"/>
    </source>
</evidence>
<dbReference type="RefSeq" id="XP_026672542.1">
    <property type="nucleotide sequence ID" value="XM_026816741.1"/>
</dbReference>
<accession>A0AAJ7S7W4</accession>
<feature type="region of interest" description="Disordered" evidence="1">
    <location>
        <begin position="210"/>
        <end position="235"/>
    </location>
</feature>
<feature type="domain" description="Coiled-coil protein 142 C-terminal" evidence="2">
    <location>
        <begin position="388"/>
        <end position="734"/>
    </location>
</feature>
<dbReference type="PANTHER" id="PTHR21436:SF2">
    <property type="entry name" value="COILED-COIL DOMAIN-CONTAINING PROTEIN 142"/>
    <property type="match status" value="1"/>
</dbReference>
<keyword evidence="3" id="KW-1185">Reference proteome</keyword>
<dbReference type="Proteomes" id="UP000694925">
    <property type="component" value="Unplaced"/>
</dbReference>
<gene>
    <name evidence="4" type="primary">LOC108628768</name>
</gene>
<reference evidence="4" key="1">
    <citation type="submission" date="2025-08" db="UniProtKB">
        <authorList>
            <consortium name="RefSeq"/>
        </authorList>
    </citation>
    <scope>IDENTIFICATION</scope>
    <source>
        <tissue evidence="4">Whole body</tissue>
    </source>
</reference>
<dbReference type="InterPro" id="IPR055350">
    <property type="entry name" value="CCDC142_C"/>
</dbReference>
<organism evidence="3 4">
    <name type="scientific">Ceratina calcarata</name>
    <dbReference type="NCBI Taxonomy" id="156304"/>
    <lineage>
        <taxon>Eukaryota</taxon>
        <taxon>Metazoa</taxon>
        <taxon>Ecdysozoa</taxon>
        <taxon>Arthropoda</taxon>
        <taxon>Hexapoda</taxon>
        <taxon>Insecta</taxon>
        <taxon>Pterygota</taxon>
        <taxon>Neoptera</taxon>
        <taxon>Endopterygota</taxon>
        <taxon>Hymenoptera</taxon>
        <taxon>Apocrita</taxon>
        <taxon>Aculeata</taxon>
        <taxon>Apoidea</taxon>
        <taxon>Anthophila</taxon>
        <taxon>Apidae</taxon>
        <taxon>Ceratina</taxon>
        <taxon>Zadontomerus</taxon>
    </lineage>
</organism>
<dbReference type="PANTHER" id="PTHR21436">
    <property type="entry name" value="COILED-COIL DOMAIN-CONTAINING PROTEIN 142"/>
    <property type="match status" value="1"/>
</dbReference>
<protein>
    <submittedName>
        <fullName evidence="4">Uncharacterized protein LOC108628768 isoform X1</fullName>
    </submittedName>
</protein>
<evidence type="ECO:0000313" key="3">
    <source>
        <dbReference type="Proteomes" id="UP000694925"/>
    </source>
</evidence>
<dbReference type="InterPro" id="IPR026700">
    <property type="entry name" value="CCDC142"/>
</dbReference>
<sequence>MDSNYRANIGKWLTPRLSDATFRVGQPRWFDDASRLAERTSDLAERITLVIRDTITDPRSCDTEVYKGIANDLREIVKEYESIGAAASKNFDSHPIYAYKMRNFSAVLKRKMKVLAKLVRNLIDTIVDRDADEMIEIIFRLVNVYNDILDQDINALKSSTNVYRNDCPYMLEPLKKMSVTRILQMLAKNRAEESCHELIECLLARYEPRKRTDPSSTTSGDAEVVGTDADAGDASEDSSIEIYRTLTRHLTPPTCENVSSTRNESETCSNLESVQQLVDAQNEQALRLVNVAQIVSPKLLGNDALKIINDETTLRSSAMRRAKNYYREIAWAALSAILDHVVLWWSPEALATRHSHGARQLEDWLSQFVQRNRGKDGLGCVRTFTHTRSHISHLPDVSESFSVPQTVRSALQNLCDALGYHATITEWDHLFRSSYTSSFECQSKTSTEGTDTGQKFGELFRSLVESSNECEAGGEWVIGAPLTELPLSEQIVVLHRLDHSIHTARLWIVQEAKIIAHTWELDVFFFLIKRDVANFLEKLSYLKLADHGNALSSDSISVQVYVCAKMRAKIVSEVNVNVNLLRKCPAKCIEILAKICRIVSLANLHMCFPRTSHWRKESDVGPIAASLYVEPYFERVLLPVLEVVQDPETSNMILKIMCEAWLDYIYSHRIKFSEHGALQLLADFAYVSKWVENCTMISQNVRSQLLKNEVLRRCEGVGRLLLRHPGEAISMRKRLARRTNERGSPESPGLERMPAEMYVPNQEQWLELRASKKFNFCCTE</sequence>
<dbReference type="GeneID" id="108628768"/>
<proteinExistence type="predicted"/>
<dbReference type="Pfam" id="PF14923">
    <property type="entry name" value="CCDC142"/>
    <property type="match status" value="1"/>
</dbReference>
<dbReference type="AlphaFoldDB" id="A0AAJ7S7W4"/>
<evidence type="ECO:0000313" key="4">
    <source>
        <dbReference type="RefSeq" id="XP_026672542.1"/>
    </source>
</evidence>